<keyword evidence="12" id="KW-1185">Reference proteome</keyword>
<sequence>MTRRALLLVAARGHVLARERVVEDRDAPAANKEAAVAWFVLIIAGLLEVVWAYSMKLSEGFSRPIPTLVTLVTMAASFALLSWSMRSLPLGTAYTVWTGIGAVGAFLVGILILGESASAMRMLAAVLILSGLVLMKLSSG</sequence>
<organism evidence="11 12">
    <name type="scientific">Sphingomonas swuensis</name>
    <dbReference type="NCBI Taxonomy" id="977800"/>
    <lineage>
        <taxon>Bacteria</taxon>
        <taxon>Pseudomonadati</taxon>
        <taxon>Pseudomonadota</taxon>
        <taxon>Alphaproteobacteria</taxon>
        <taxon>Sphingomonadales</taxon>
        <taxon>Sphingomonadaceae</taxon>
        <taxon>Sphingomonas</taxon>
    </lineage>
</organism>
<evidence type="ECO:0000313" key="11">
    <source>
        <dbReference type="EMBL" id="GAA4007542.1"/>
    </source>
</evidence>
<evidence type="ECO:0000256" key="3">
    <source>
        <dbReference type="ARBA" id="ARBA00022475"/>
    </source>
</evidence>
<comment type="subcellular location">
    <subcellularLocation>
        <location evidence="1 9">Cell membrane</location>
        <topology evidence="1 9">Multi-pass membrane protein</topology>
    </subcellularLocation>
</comment>
<evidence type="ECO:0000256" key="8">
    <source>
        <dbReference type="ARBA" id="ARBA00039168"/>
    </source>
</evidence>
<evidence type="ECO:0000256" key="4">
    <source>
        <dbReference type="ARBA" id="ARBA00022692"/>
    </source>
</evidence>
<evidence type="ECO:0000256" key="10">
    <source>
        <dbReference type="SAM" id="Phobius"/>
    </source>
</evidence>
<dbReference type="InterPro" id="IPR037185">
    <property type="entry name" value="EmrE-like"/>
</dbReference>
<dbReference type="NCBIfam" id="NF008512">
    <property type="entry name" value="PRK11431.1"/>
    <property type="match status" value="1"/>
</dbReference>
<comment type="caution">
    <text evidence="11">The sequence shown here is derived from an EMBL/GenBank/DDBJ whole genome shotgun (WGS) entry which is preliminary data.</text>
</comment>
<keyword evidence="6 10" id="KW-0472">Membrane</keyword>
<evidence type="ECO:0000256" key="1">
    <source>
        <dbReference type="ARBA" id="ARBA00004651"/>
    </source>
</evidence>
<keyword evidence="4 9" id="KW-0812">Transmembrane</keyword>
<feature type="transmembrane region" description="Helical" evidence="10">
    <location>
        <begin position="91"/>
        <end position="113"/>
    </location>
</feature>
<protein>
    <recommendedName>
        <fullName evidence="8">Guanidinium exporter</fullName>
    </recommendedName>
</protein>
<proteinExistence type="inferred from homology"/>
<dbReference type="Proteomes" id="UP001500235">
    <property type="component" value="Unassembled WGS sequence"/>
</dbReference>
<evidence type="ECO:0000256" key="6">
    <source>
        <dbReference type="ARBA" id="ARBA00023136"/>
    </source>
</evidence>
<comment type="similarity">
    <text evidence="7">Belongs to the drug/metabolite transporter (DMT) superfamily. Small multidrug resistance (SMR) (TC 2.A.7.1) family. Gdx/SugE subfamily.</text>
</comment>
<dbReference type="EMBL" id="BAABBQ010000001">
    <property type="protein sequence ID" value="GAA4007542.1"/>
    <property type="molecule type" value="Genomic_DNA"/>
</dbReference>
<name>A0ABP7S6M6_9SPHN</name>
<gene>
    <name evidence="11" type="ORF">GCM10022280_00030</name>
</gene>
<evidence type="ECO:0000256" key="7">
    <source>
        <dbReference type="ARBA" id="ARBA00038151"/>
    </source>
</evidence>
<evidence type="ECO:0000313" key="12">
    <source>
        <dbReference type="Proteomes" id="UP001500235"/>
    </source>
</evidence>
<dbReference type="InterPro" id="IPR000390">
    <property type="entry name" value="Small_drug/metabolite_transptr"/>
</dbReference>
<evidence type="ECO:0000256" key="5">
    <source>
        <dbReference type="ARBA" id="ARBA00022989"/>
    </source>
</evidence>
<dbReference type="SUPFAM" id="SSF103481">
    <property type="entry name" value="Multidrug resistance efflux transporter EmrE"/>
    <property type="match status" value="1"/>
</dbReference>
<dbReference type="Pfam" id="PF00893">
    <property type="entry name" value="Multi_Drug_Res"/>
    <property type="match status" value="1"/>
</dbReference>
<evidence type="ECO:0000256" key="2">
    <source>
        <dbReference type="ARBA" id="ARBA00022448"/>
    </source>
</evidence>
<feature type="transmembrane region" description="Helical" evidence="10">
    <location>
        <begin position="120"/>
        <end position="138"/>
    </location>
</feature>
<keyword evidence="3" id="KW-1003">Cell membrane</keyword>
<keyword evidence="2" id="KW-0813">Transport</keyword>
<evidence type="ECO:0000256" key="9">
    <source>
        <dbReference type="RuleBase" id="RU003942"/>
    </source>
</evidence>
<accession>A0ABP7S6M6</accession>
<dbReference type="InterPro" id="IPR045324">
    <property type="entry name" value="Small_multidrug_res"/>
</dbReference>
<feature type="transmembrane region" description="Helical" evidence="10">
    <location>
        <begin position="36"/>
        <end position="53"/>
    </location>
</feature>
<reference evidence="12" key="1">
    <citation type="journal article" date="2019" name="Int. J. Syst. Evol. Microbiol.">
        <title>The Global Catalogue of Microorganisms (GCM) 10K type strain sequencing project: providing services to taxonomists for standard genome sequencing and annotation.</title>
        <authorList>
            <consortium name="The Broad Institute Genomics Platform"/>
            <consortium name="The Broad Institute Genome Sequencing Center for Infectious Disease"/>
            <person name="Wu L."/>
            <person name="Ma J."/>
        </authorList>
    </citation>
    <scope>NUCLEOTIDE SEQUENCE [LARGE SCALE GENOMIC DNA]</scope>
    <source>
        <strain evidence="12">JCM 17563</strain>
    </source>
</reference>
<feature type="transmembrane region" description="Helical" evidence="10">
    <location>
        <begin position="65"/>
        <end position="85"/>
    </location>
</feature>
<keyword evidence="5 10" id="KW-1133">Transmembrane helix</keyword>
<dbReference type="Gene3D" id="1.10.3730.20">
    <property type="match status" value="1"/>
</dbReference>
<dbReference type="PANTHER" id="PTHR30561">
    <property type="entry name" value="SMR FAMILY PROTON-DEPENDENT DRUG EFFLUX TRANSPORTER SUGE"/>
    <property type="match status" value="1"/>
</dbReference>
<dbReference type="PANTHER" id="PTHR30561:SF0">
    <property type="entry name" value="GUANIDINIUM EXPORTER"/>
    <property type="match status" value="1"/>
</dbReference>